<dbReference type="GO" id="GO:0008541">
    <property type="term" value="C:proteasome regulatory particle, lid subcomplex"/>
    <property type="evidence" value="ECO:0007669"/>
    <property type="project" value="TreeGrafter"/>
</dbReference>
<evidence type="ECO:0000313" key="9">
    <source>
        <dbReference type="Proteomes" id="UP001202479"/>
    </source>
</evidence>
<evidence type="ECO:0000256" key="4">
    <source>
        <dbReference type="ARBA" id="ARBA00022942"/>
    </source>
</evidence>
<dbReference type="InterPro" id="IPR038108">
    <property type="entry name" value="RPN13_DEUBAD_sf"/>
</dbReference>
<name>A0AAI9T1V9_9ASCO</name>
<feature type="compositionally biased region" description="Acidic residues" evidence="6">
    <location>
        <begin position="154"/>
        <end position="166"/>
    </location>
</feature>
<proteinExistence type="predicted"/>
<organism evidence="8 9">
    <name type="scientific">Candida oxycetoniae</name>
    <dbReference type="NCBI Taxonomy" id="497107"/>
    <lineage>
        <taxon>Eukaryota</taxon>
        <taxon>Fungi</taxon>
        <taxon>Dikarya</taxon>
        <taxon>Ascomycota</taxon>
        <taxon>Saccharomycotina</taxon>
        <taxon>Pichiomycetes</taxon>
        <taxon>Debaryomycetaceae</taxon>
        <taxon>Candida/Lodderomyces clade</taxon>
        <taxon>Candida</taxon>
    </lineage>
</organism>
<dbReference type="Gene3D" id="2.30.29.70">
    <property type="entry name" value="Proteasomal ubiquitin receptor Rpn13/ADRM1"/>
    <property type="match status" value="2"/>
</dbReference>
<dbReference type="Gene3D" id="1.10.2020.20">
    <property type="match status" value="1"/>
</dbReference>
<dbReference type="EMBL" id="JAHUZD010000018">
    <property type="protein sequence ID" value="KAI3407068.2"/>
    <property type="molecule type" value="Genomic_DNA"/>
</dbReference>
<reference evidence="8" key="1">
    <citation type="journal article" date="2022" name="DNA Res.">
        <title>Genome analysis of five recently described species of the CUG-Ser clade uncovers Candida theae as a new hybrid lineage with pathogenic potential in the Candida parapsilosis species complex.</title>
        <authorList>
            <person name="Mixao V."/>
            <person name="Del Olmo V."/>
            <person name="Hegedusova E."/>
            <person name="Saus E."/>
            <person name="Pryszcz L."/>
            <person name="Cillingova A."/>
            <person name="Nosek J."/>
            <person name="Gabaldon T."/>
        </authorList>
    </citation>
    <scope>NUCLEOTIDE SEQUENCE</scope>
    <source>
        <strain evidence="8">CBS 10844</strain>
    </source>
</reference>
<dbReference type="GO" id="GO:0070628">
    <property type="term" value="F:proteasome binding"/>
    <property type="evidence" value="ECO:0007669"/>
    <property type="project" value="TreeGrafter"/>
</dbReference>
<evidence type="ECO:0000256" key="5">
    <source>
        <dbReference type="ARBA" id="ARBA00023242"/>
    </source>
</evidence>
<evidence type="ECO:0000256" key="6">
    <source>
        <dbReference type="SAM" id="MobiDB-lite"/>
    </source>
</evidence>
<dbReference type="InterPro" id="IPR038633">
    <property type="entry name" value="Rpn13/ADRM1_Pru_sf"/>
</dbReference>
<evidence type="ECO:0000313" key="8">
    <source>
        <dbReference type="EMBL" id="KAI3407068.2"/>
    </source>
</evidence>
<dbReference type="PANTHER" id="PTHR12225:SF0">
    <property type="entry name" value="PROTEASOMAL UBIQUITIN RECEPTOR ADRM1"/>
    <property type="match status" value="1"/>
</dbReference>
<evidence type="ECO:0000256" key="3">
    <source>
        <dbReference type="ARBA" id="ARBA00022490"/>
    </source>
</evidence>
<evidence type="ECO:0000256" key="1">
    <source>
        <dbReference type="ARBA" id="ARBA00004123"/>
    </source>
</evidence>
<keyword evidence="4" id="KW-0647">Proteasome</keyword>
<feature type="compositionally biased region" description="Basic and acidic residues" evidence="6">
    <location>
        <begin position="182"/>
        <end position="191"/>
    </location>
</feature>
<keyword evidence="5" id="KW-0539">Nucleus</keyword>
<feature type="compositionally biased region" description="Low complexity" evidence="6">
    <location>
        <begin position="192"/>
        <end position="201"/>
    </location>
</feature>
<dbReference type="Proteomes" id="UP001202479">
    <property type="component" value="Unassembled WGS sequence"/>
</dbReference>
<gene>
    <name evidence="8" type="ORF">KGF56_000156</name>
</gene>
<keyword evidence="9" id="KW-1185">Reference proteome</keyword>
<dbReference type="PANTHER" id="PTHR12225">
    <property type="entry name" value="ADHESION REGULATING MOLECULE 1 110 KDA CELL MEMBRANE GLYCOPROTEIN"/>
    <property type="match status" value="1"/>
</dbReference>
<sequence length="316" mass="35533">MAPTKSLKFHAGKVQYDEETNRCTPLPYKGVISIKPSIEDPEFLDFTWTPKQDQTQQLNQLNFPSTHPSSSSSLSQVNGSTAVEKDELLLMPGDVTIRVIKSCNTGRVFALTFMSSGAKYLYWLQDVGDIDHLNKFTEKDNKIIQQISDLVTVNEDEDDEDDNNDDEQQRKPGDIEMGEPIKTQEMKKNESDSTQSQSQSQIKTPIGSISSVLDIPTIEAHLSKLSTKELKEKYFDYLPPSIASNPTKDQIINDVIRSGFYQQCEQKLSQSLTGGNGAGYLLAQSLKYDYQGEGIENFLNGIRDVAEKEKKEKEEK</sequence>
<dbReference type="RefSeq" id="XP_049182813.1">
    <property type="nucleotide sequence ID" value="XM_049322695.1"/>
</dbReference>
<dbReference type="InterPro" id="IPR044868">
    <property type="entry name" value="Rpn13/ADRM1_Pru"/>
</dbReference>
<dbReference type="Pfam" id="PF04683">
    <property type="entry name" value="Rpn13_ADRM1_Pru"/>
    <property type="match status" value="2"/>
</dbReference>
<evidence type="ECO:0000256" key="2">
    <source>
        <dbReference type="ARBA" id="ARBA00004496"/>
    </source>
</evidence>
<feature type="domain" description="Pru" evidence="7">
    <location>
        <begin position="1"/>
        <end position="154"/>
    </location>
</feature>
<dbReference type="GO" id="GO:0005634">
    <property type="term" value="C:nucleus"/>
    <property type="evidence" value="ECO:0007669"/>
    <property type="project" value="UniProtKB-SubCell"/>
</dbReference>
<protein>
    <recommendedName>
        <fullName evidence="7">Pru domain-containing protein</fullName>
    </recommendedName>
</protein>
<dbReference type="GO" id="GO:0061133">
    <property type="term" value="F:endopeptidase activator activity"/>
    <property type="evidence" value="ECO:0007669"/>
    <property type="project" value="TreeGrafter"/>
</dbReference>
<comment type="caution">
    <text evidence="8">The sequence shown here is derived from an EMBL/GenBank/DDBJ whole genome shotgun (WGS) entry which is preliminary data.</text>
</comment>
<dbReference type="PROSITE" id="PS51917">
    <property type="entry name" value="PRU"/>
    <property type="match status" value="1"/>
</dbReference>
<dbReference type="GeneID" id="73377773"/>
<accession>A0AAI9T1V9</accession>
<feature type="region of interest" description="Disordered" evidence="6">
    <location>
        <begin position="151"/>
        <end position="205"/>
    </location>
</feature>
<dbReference type="GO" id="GO:0005737">
    <property type="term" value="C:cytoplasm"/>
    <property type="evidence" value="ECO:0007669"/>
    <property type="project" value="UniProtKB-SubCell"/>
</dbReference>
<dbReference type="InterPro" id="IPR006773">
    <property type="entry name" value="Rpn13/ADRM1"/>
</dbReference>
<comment type="subcellular location">
    <subcellularLocation>
        <location evidence="2">Cytoplasm</location>
    </subcellularLocation>
    <subcellularLocation>
        <location evidence="1">Nucleus</location>
    </subcellularLocation>
</comment>
<evidence type="ECO:0000259" key="7">
    <source>
        <dbReference type="PROSITE" id="PS51917"/>
    </source>
</evidence>
<dbReference type="AlphaFoldDB" id="A0AAI9T1V9"/>
<keyword evidence="3" id="KW-0963">Cytoplasm</keyword>